<comment type="similarity">
    <text evidence="1 2">Belongs to the UPF0102 family.</text>
</comment>
<organism evidence="3 4">
    <name type="scientific">Hydrogenophilus thermoluteolus</name>
    <name type="common">Pseudomonas hydrogenothermophila</name>
    <dbReference type="NCBI Taxonomy" id="297"/>
    <lineage>
        <taxon>Bacteria</taxon>
        <taxon>Pseudomonadati</taxon>
        <taxon>Pseudomonadota</taxon>
        <taxon>Hydrogenophilia</taxon>
        <taxon>Hydrogenophilales</taxon>
        <taxon>Hydrogenophilaceae</taxon>
        <taxon>Hydrogenophilus</taxon>
    </lineage>
</organism>
<dbReference type="PANTHER" id="PTHR34039:SF1">
    <property type="entry name" value="UPF0102 PROTEIN YRAN"/>
    <property type="match status" value="1"/>
</dbReference>
<gene>
    <name evidence="3" type="ORF">HPTL_0758</name>
</gene>
<dbReference type="RefSeq" id="WP_170141263.1">
    <property type="nucleotide sequence ID" value="NZ_AP018558.1"/>
</dbReference>
<evidence type="ECO:0000313" key="4">
    <source>
        <dbReference type="Proteomes" id="UP000262004"/>
    </source>
</evidence>
<protein>
    <recommendedName>
        <fullName evidence="2">UPF0102 protein HPTL_0758</fullName>
    </recommendedName>
</protein>
<proteinExistence type="inferred from homology"/>
<name>A0A2Z6DX17_HYDTE</name>
<accession>A0A2Z6DX17</accession>
<dbReference type="InterPro" id="IPR011856">
    <property type="entry name" value="tRNA_endonuc-like_dom_sf"/>
</dbReference>
<dbReference type="HAMAP" id="MF_00048">
    <property type="entry name" value="UPF0102"/>
    <property type="match status" value="1"/>
</dbReference>
<dbReference type="InterPro" id="IPR011335">
    <property type="entry name" value="Restrct_endonuc-II-like"/>
</dbReference>
<dbReference type="EMBL" id="AP018558">
    <property type="protein sequence ID" value="BBD77026.1"/>
    <property type="molecule type" value="Genomic_DNA"/>
</dbReference>
<dbReference type="Gene3D" id="3.40.1350.10">
    <property type="match status" value="1"/>
</dbReference>
<evidence type="ECO:0000256" key="2">
    <source>
        <dbReference type="HAMAP-Rule" id="MF_00048"/>
    </source>
</evidence>
<evidence type="ECO:0000313" key="3">
    <source>
        <dbReference type="EMBL" id="BBD77026.1"/>
    </source>
</evidence>
<dbReference type="Pfam" id="PF02021">
    <property type="entry name" value="UPF0102"/>
    <property type="match status" value="1"/>
</dbReference>
<dbReference type="NCBIfam" id="NF009150">
    <property type="entry name" value="PRK12497.1-3"/>
    <property type="match status" value="1"/>
</dbReference>
<dbReference type="InterPro" id="IPR003509">
    <property type="entry name" value="UPF0102_YraN-like"/>
</dbReference>
<keyword evidence="4" id="KW-1185">Reference proteome</keyword>
<dbReference type="PANTHER" id="PTHR34039">
    <property type="entry name" value="UPF0102 PROTEIN YRAN"/>
    <property type="match status" value="1"/>
</dbReference>
<dbReference type="SUPFAM" id="SSF52980">
    <property type="entry name" value="Restriction endonuclease-like"/>
    <property type="match status" value="1"/>
</dbReference>
<dbReference type="NCBIfam" id="TIGR00252">
    <property type="entry name" value="YraN family protein"/>
    <property type="match status" value="1"/>
</dbReference>
<evidence type="ECO:0000256" key="1">
    <source>
        <dbReference type="ARBA" id="ARBA00006738"/>
    </source>
</evidence>
<reference evidence="3 4" key="1">
    <citation type="submission" date="2018-04" db="EMBL/GenBank/DDBJ databases">
        <title>Complete genome sequence of Hydrogenophilus thermoluteolus TH-1.</title>
        <authorList>
            <person name="Arai H."/>
        </authorList>
    </citation>
    <scope>NUCLEOTIDE SEQUENCE [LARGE SCALE GENOMIC DNA]</scope>
    <source>
        <strain evidence="3 4">TH-1</strain>
    </source>
</reference>
<dbReference type="CDD" id="cd20736">
    <property type="entry name" value="PoNe_Nuclease"/>
    <property type="match status" value="1"/>
</dbReference>
<dbReference type="KEGG" id="htl:HPTL_0758"/>
<dbReference type="AlphaFoldDB" id="A0A2Z6DX17"/>
<sequence length="136" mass="15472">MPLSDSRTSATRLSSDSRTTGAHFENRAAQWCYDRGWTVIARNVRCRRGEIDIIALDGATLVFIEVRHRRSARYGSAVESVTPTKQQRLTAAIRYWLNGREGRQHAHRAMRCDLLAFTGTLETPEWIPNAFAPSPW</sequence>
<dbReference type="Proteomes" id="UP000262004">
    <property type="component" value="Chromosome"/>
</dbReference>
<dbReference type="GO" id="GO:0003676">
    <property type="term" value="F:nucleic acid binding"/>
    <property type="evidence" value="ECO:0007669"/>
    <property type="project" value="InterPro"/>
</dbReference>